<sequence length="125" mass="13383">MAALAKLLPLHPAHQEMLDKSPQWLEALRLSALGVRPDVLRNAIGGTELTLGVLLLFTPTAAYALAPLMGGALATHYLMDDSRFTKEAIPAAVLGVLLGVHAFLHTAIRVARKAELQALQTAKKE</sequence>
<dbReference type="Proteomes" id="UP000012073">
    <property type="component" value="Unassembled WGS sequence"/>
</dbReference>
<evidence type="ECO:0000313" key="3">
    <source>
        <dbReference type="Proteomes" id="UP000012073"/>
    </source>
</evidence>
<feature type="transmembrane region" description="Helical" evidence="1">
    <location>
        <begin position="49"/>
        <end position="68"/>
    </location>
</feature>
<evidence type="ECO:0000313" key="2">
    <source>
        <dbReference type="EMBL" id="CDF39860.1"/>
    </source>
</evidence>
<dbReference type="RefSeq" id="XP_005710154.1">
    <property type="nucleotide sequence ID" value="XM_005710097.1"/>
</dbReference>
<feature type="transmembrane region" description="Helical" evidence="1">
    <location>
        <begin position="88"/>
        <end position="108"/>
    </location>
</feature>
<organism evidence="2 3">
    <name type="scientific">Chondrus crispus</name>
    <name type="common">Carrageen Irish moss</name>
    <name type="synonym">Polymorpha crispa</name>
    <dbReference type="NCBI Taxonomy" id="2769"/>
    <lineage>
        <taxon>Eukaryota</taxon>
        <taxon>Rhodophyta</taxon>
        <taxon>Florideophyceae</taxon>
        <taxon>Rhodymeniophycidae</taxon>
        <taxon>Gigartinales</taxon>
        <taxon>Gigartinaceae</taxon>
        <taxon>Chondrus</taxon>
    </lineage>
</organism>
<dbReference type="KEGG" id="ccp:CHC_T00006841001"/>
<keyword evidence="1" id="KW-0472">Membrane</keyword>
<keyword evidence="1" id="KW-1133">Transmembrane helix</keyword>
<keyword evidence="1" id="KW-0812">Transmembrane</keyword>
<gene>
    <name evidence="2" type="ORF">CHC_T00006841001</name>
</gene>
<proteinExistence type="predicted"/>
<dbReference type="EMBL" id="HG002086">
    <property type="protein sequence ID" value="CDF39860.1"/>
    <property type="molecule type" value="Genomic_DNA"/>
</dbReference>
<protein>
    <recommendedName>
        <fullName evidence="4">DoxX family protein</fullName>
    </recommendedName>
</protein>
<evidence type="ECO:0000256" key="1">
    <source>
        <dbReference type="SAM" id="Phobius"/>
    </source>
</evidence>
<dbReference type="GeneID" id="17317884"/>
<accession>R7QR48</accession>
<name>R7QR48_CHOCR</name>
<dbReference type="AlphaFoldDB" id="R7QR48"/>
<dbReference type="Gramene" id="CDF39860">
    <property type="protein sequence ID" value="CDF39860"/>
    <property type="gene ID" value="CHC_T00006841001"/>
</dbReference>
<reference evidence="3" key="1">
    <citation type="journal article" date="2013" name="Proc. Natl. Acad. Sci. U.S.A.">
        <title>Genome structure and metabolic features in the red seaweed Chondrus crispus shed light on evolution of the Archaeplastida.</title>
        <authorList>
            <person name="Collen J."/>
            <person name="Porcel B."/>
            <person name="Carre W."/>
            <person name="Ball S.G."/>
            <person name="Chaparro C."/>
            <person name="Tonon T."/>
            <person name="Barbeyron T."/>
            <person name="Michel G."/>
            <person name="Noel B."/>
            <person name="Valentin K."/>
            <person name="Elias M."/>
            <person name="Artiguenave F."/>
            <person name="Arun A."/>
            <person name="Aury J.M."/>
            <person name="Barbosa-Neto J.F."/>
            <person name="Bothwell J.H."/>
            <person name="Bouget F.Y."/>
            <person name="Brillet L."/>
            <person name="Cabello-Hurtado F."/>
            <person name="Capella-Gutierrez S."/>
            <person name="Charrier B."/>
            <person name="Cladiere L."/>
            <person name="Cock J.M."/>
            <person name="Coelho S.M."/>
            <person name="Colleoni C."/>
            <person name="Czjzek M."/>
            <person name="Da Silva C."/>
            <person name="Delage L."/>
            <person name="Denoeud F."/>
            <person name="Deschamps P."/>
            <person name="Dittami S.M."/>
            <person name="Gabaldon T."/>
            <person name="Gachon C.M."/>
            <person name="Groisillier A."/>
            <person name="Herve C."/>
            <person name="Jabbari K."/>
            <person name="Katinka M."/>
            <person name="Kloareg B."/>
            <person name="Kowalczyk N."/>
            <person name="Labadie K."/>
            <person name="Leblanc C."/>
            <person name="Lopez P.J."/>
            <person name="McLachlan D.H."/>
            <person name="Meslet-Cladiere L."/>
            <person name="Moustafa A."/>
            <person name="Nehr Z."/>
            <person name="Nyvall Collen P."/>
            <person name="Panaud O."/>
            <person name="Partensky F."/>
            <person name="Poulain J."/>
            <person name="Rensing S.A."/>
            <person name="Rousvoal S."/>
            <person name="Samson G."/>
            <person name="Symeonidi A."/>
            <person name="Weissenbach J."/>
            <person name="Zambounis A."/>
            <person name="Wincker P."/>
            <person name="Boyen C."/>
        </authorList>
    </citation>
    <scope>NUCLEOTIDE SEQUENCE [LARGE SCALE GENOMIC DNA]</scope>
    <source>
        <strain evidence="3">cv. Stackhouse</strain>
    </source>
</reference>
<evidence type="ECO:0008006" key="4">
    <source>
        <dbReference type="Google" id="ProtNLM"/>
    </source>
</evidence>
<keyword evidence="3" id="KW-1185">Reference proteome</keyword>